<feature type="domain" description="7,8-dihydro-6-hydroxymethylpterin-pyrophosphokinase" evidence="13">
    <location>
        <begin position="88"/>
        <end position="99"/>
    </location>
</feature>
<dbReference type="GO" id="GO:0003848">
    <property type="term" value="F:2-amino-4-hydroxy-6-hydroxymethyldihydropteridine diphosphokinase activity"/>
    <property type="evidence" value="ECO:0007669"/>
    <property type="project" value="UniProtKB-EC"/>
</dbReference>
<evidence type="ECO:0000313" key="14">
    <source>
        <dbReference type="EMBL" id="MFA0811892.1"/>
    </source>
</evidence>
<dbReference type="InterPro" id="IPR035907">
    <property type="entry name" value="Hppk_sf"/>
</dbReference>
<keyword evidence="9" id="KW-0289">Folate biosynthesis</keyword>
<evidence type="ECO:0000256" key="2">
    <source>
        <dbReference type="ARBA" id="ARBA00005810"/>
    </source>
</evidence>
<evidence type="ECO:0000256" key="10">
    <source>
        <dbReference type="ARBA" id="ARBA00029409"/>
    </source>
</evidence>
<reference evidence="14 15" key="1">
    <citation type="submission" date="2024-08" db="EMBL/GenBank/DDBJ databases">
        <authorList>
            <person name="Ishaq N."/>
        </authorList>
    </citation>
    <scope>NUCLEOTIDE SEQUENCE [LARGE SCALE GENOMIC DNA]</scope>
    <source>
        <strain evidence="14 15">DSM 18651</strain>
    </source>
</reference>
<dbReference type="CDD" id="cd00483">
    <property type="entry name" value="HPPK"/>
    <property type="match status" value="1"/>
</dbReference>
<evidence type="ECO:0000256" key="9">
    <source>
        <dbReference type="ARBA" id="ARBA00022909"/>
    </source>
</evidence>
<keyword evidence="7" id="KW-0418">Kinase</keyword>
<keyword evidence="15" id="KW-1185">Reference proteome</keyword>
<evidence type="ECO:0000256" key="11">
    <source>
        <dbReference type="ARBA" id="ARBA00029766"/>
    </source>
</evidence>
<dbReference type="RefSeq" id="WP_371839496.1">
    <property type="nucleotide sequence ID" value="NZ_JBGMEK010000028.1"/>
</dbReference>
<comment type="caution">
    <text evidence="14">The sequence shown here is derived from an EMBL/GenBank/DDBJ whole genome shotgun (WGS) entry which is preliminary data.</text>
</comment>
<organism evidence="14 15">
    <name type="scientific">Microbulbifer epialgicus</name>
    <dbReference type="NCBI Taxonomy" id="393907"/>
    <lineage>
        <taxon>Bacteria</taxon>
        <taxon>Pseudomonadati</taxon>
        <taxon>Pseudomonadota</taxon>
        <taxon>Gammaproteobacteria</taxon>
        <taxon>Cellvibrionales</taxon>
        <taxon>Microbulbiferaceae</taxon>
        <taxon>Microbulbifer</taxon>
    </lineage>
</organism>
<evidence type="ECO:0000313" key="15">
    <source>
        <dbReference type="Proteomes" id="UP001569428"/>
    </source>
</evidence>
<evidence type="ECO:0000256" key="7">
    <source>
        <dbReference type="ARBA" id="ARBA00022777"/>
    </source>
</evidence>
<evidence type="ECO:0000256" key="5">
    <source>
        <dbReference type="ARBA" id="ARBA00022679"/>
    </source>
</evidence>
<gene>
    <name evidence="14" type="primary">folK</name>
    <name evidence="14" type="ORF">ACCI49_13295</name>
</gene>
<evidence type="ECO:0000259" key="13">
    <source>
        <dbReference type="PROSITE" id="PS00794"/>
    </source>
</evidence>
<dbReference type="Gene3D" id="3.30.70.560">
    <property type="entry name" value="7,8-Dihydro-6-hydroxymethylpterin-pyrophosphokinase HPPK"/>
    <property type="match status" value="1"/>
</dbReference>
<evidence type="ECO:0000256" key="4">
    <source>
        <dbReference type="ARBA" id="ARBA00016218"/>
    </source>
</evidence>
<evidence type="ECO:0000256" key="12">
    <source>
        <dbReference type="ARBA" id="ARBA00033413"/>
    </source>
</evidence>
<dbReference type="Proteomes" id="UP001569428">
    <property type="component" value="Unassembled WGS sequence"/>
</dbReference>
<name>A0ABV4P1K8_9GAMM</name>
<dbReference type="InterPro" id="IPR000550">
    <property type="entry name" value="Hppk"/>
</dbReference>
<evidence type="ECO:0000256" key="8">
    <source>
        <dbReference type="ARBA" id="ARBA00022840"/>
    </source>
</evidence>
<dbReference type="SUPFAM" id="SSF55083">
    <property type="entry name" value="6-hydroxymethyl-7,8-dihydropterin pyrophosphokinase, HPPK"/>
    <property type="match status" value="1"/>
</dbReference>
<evidence type="ECO:0000256" key="1">
    <source>
        <dbReference type="ARBA" id="ARBA00005051"/>
    </source>
</evidence>
<keyword evidence="5 14" id="KW-0808">Transferase</keyword>
<dbReference type="PANTHER" id="PTHR43071:SF1">
    <property type="entry name" value="2-AMINO-4-HYDROXY-6-HYDROXYMETHYLDIHYDROPTERIDINE PYROPHOSPHOKINASE"/>
    <property type="match status" value="1"/>
</dbReference>
<dbReference type="PROSITE" id="PS00794">
    <property type="entry name" value="HPPK"/>
    <property type="match status" value="1"/>
</dbReference>
<evidence type="ECO:0000256" key="3">
    <source>
        <dbReference type="ARBA" id="ARBA00013253"/>
    </source>
</evidence>
<accession>A0ABV4P1K8</accession>
<keyword evidence="8" id="KW-0067">ATP-binding</keyword>
<dbReference type="EC" id="2.7.6.3" evidence="3"/>
<protein>
    <recommendedName>
        <fullName evidence="4">2-amino-4-hydroxy-6-hydroxymethyldihydropteridine pyrophosphokinase</fullName>
        <ecNumber evidence="3">2.7.6.3</ecNumber>
    </recommendedName>
    <alternativeName>
        <fullName evidence="11">6-hydroxymethyl-7,8-dihydropterin pyrophosphokinase</fullName>
    </alternativeName>
    <alternativeName>
        <fullName evidence="12">7,8-dihydro-6-hydroxymethylpterin-pyrophosphokinase</fullName>
    </alternativeName>
</protein>
<dbReference type="NCBIfam" id="TIGR01498">
    <property type="entry name" value="folK"/>
    <property type="match status" value="1"/>
</dbReference>
<comment type="similarity">
    <text evidence="2">Belongs to the HPPK family.</text>
</comment>
<sequence>MEKVFIGLGSNLAQPQNQLRSALAAIDQIPSSRLLRCSSFYSSAPIGPGEQPDYVNAVAELETALSPIELLNHLQSIEAAHGRERSVRWGARTLDLDILLFGEKQIDEVRLQVPHPRIAERNFVLLPLSELEPKLKLPTGKTLQRLLQDCPHNRLNKI</sequence>
<evidence type="ECO:0000256" key="6">
    <source>
        <dbReference type="ARBA" id="ARBA00022741"/>
    </source>
</evidence>
<comment type="pathway">
    <text evidence="1">Cofactor biosynthesis; tetrahydrofolate biosynthesis; 2-amino-4-hydroxy-6-hydroxymethyl-7,8-dihydropteridine diphosphate from 7,8-dihydroneopterin triphosphate: step 4/4.</text>
</comment>
<keyword evidence="6" id="KW-0547">Nucleotide-binding</keyword>
<dbReference type="EMBL" id="JBGMEK010000028">
    <property type="protein sequence ID" value="MFA0811892.1"/>
    <property type="molecule type" value="Genomic_DNA"/>
</dbReference>
<proteinExistence type="inferred from homology"/>
<comment type="function">
    <text evidence="10">Catalyzes the transfer of pyrophosphate from adenosine triphosphate (ATP) to 6-hydroxymethyl-7,8-dihydropterin, an enzymatic step in folate biosynthesis pathway.</text>
</comment>
<dbReference type="PANTHER" id="PTHR43071">
    <property type="entry name" value="2-AMINO-4-HYDROXY-6-HYDROXYMETHYLDIHYDROPTERIDINE PYROPHOSPHOKINASE"/>
    <property type="match status" value="1"/>
</dbReference>
<dbReference type="Pfam" id="PF01288">
    <property type="entry name" value="HPPK"/>
    <property type="match status" value="1"/>
</dbReference>